<feature type="non-terminal residue" evidence="4">
    <location>
        <position position="107"/>
    </location>
</feature>
<dbReference type="PANTHER" id="PTHR43775">
    <property type="entry name" value="FATTY ACID SYNTHASE"/>
    <property type="match status" value="1"/>
</dbReference>
<dbReference type="Gene3D" id="3.40.366.10">
    <property type="entry name" value="Malonyl-Coenzyme A Acyl Carrier Protein, domain 2"/>
    <property type="match status" value="1"/>
</dbReference>
<feature type="non-terminal residue" evidence="4">
    <location>
        <position position="1"/>
    </location>
</feature>
<organism evidence="4 5">
    <name type="scientific">Streptomyces actuosus</name>
    <dbReference type="NCBI Taxonomy" id="1885"/>
    <lineage>
        <taxon>Bacteria</taxon>
        <taxon>Bacillati</taxon>
        <taxon>Actinomycetota</taxon>
        <taxon>Actinomycetes</taxon>
        <taxon>Kitasatosporales</taxon>
        <taxon>Streptomycetaceae</taxon>
        <taxon>Streptomyces</taxon>
    </lineage>
</organism>
<comment type="caution">
    <text evidence="4">The sequence shown here is derived from an EMBL/GenBank/DDBJ whole genome shotgun (WGS) entry which is preliminary data.</text>
</comment>
<dbReference type="Pfam" id="PF00698">
    <property type="entry name" value="Acyl_transf_1"/>
    <property type="match status" value="1"/>
</dbReference>
<dbReference type="InterPro" id="IPR014043">
    <property type="entry name" value="Acyl_transferase_dom"/>
</dbReference>
<dbReference type="SUPFAM" id="SSF52151">
    <property type="entry name" value="FabD/lysophospholipase-like"/>
    <property type="match status" value="1"/>
</dbReference>
<protein>
    <submittedName>
        <fullName evidence="4">Acyltransferase domain-containing protein</fullName>
    </submittedName>
</protein>
<feature type="domain" description="Malonyl-CoA:ACP transacylase (MAT)" evidence="3">
    <location>
        <begin position="67"/>
        <end position="105"/>
    </location>
</feature>
<evidence type="ECO:0000313" key="4">
    <source>
        <dbReference type="EMBL" id="MBN0049421.1"/>
    </source>
</evidence>
<dbReference type="EMBL" id="JAFFZS010000286">
    <property type="protein sequence ID" value="MBN0049421.1"/>
    <property type="molecule type" value="Genomic_DNA"/>
</dbReference>
<accession>A0ABS2W1Z1</accession>
<reference evidence="4 5" key="1">
    <citation type="submission" date="2021-02" db="EMBL/GenBank/DDBJ databases">
        <title>Whole genome sequencing of Streptomyces actuosus VRA1.</title>
        <authorList>
            <person name="Sen G."/>
            <person name="Sen A."/>
        </authorList>
    </citation>
    <scope>NUCLEOTIDE SEQUENCE [LARGE SCALE GENOMIC DNA]</scope>
    <source>
        <strain evidence="4 5">VRA1</strain>
    </source>
</reference>
<keyword evidence="2" id="KW-0511">Multifunctional enzyme</keyword>
<keyword evidence="1" id="KW-0808">Transferase</keyword>
<sequence length="107" mass="11133">SVGEGVRPVDVAWSLAATRGVFEDRAVFLSREVGDVLPAVRELAAGGDVVGSSVVRGRVVRAVGDVVFVFPGQGAQWVGMGRELWGESAVFAASMEACERALAPFVG</sequence>
<evidence type="ECO:0000259" key="3">
    <source>
        <dbReference type="Pfam" id="PF00698"/>
    </source>
</evidence>
<evidence type="ECO:0000256" key="2">
    <source>
        <dbReference type="ARBA" id="ARBA00023268"/>
    </source>
</evidence>
<dbReference type="InterPro" id="IPR050091">
    <property type="entry name" value="PKS_NRPS_Biosynth_Enz"/>
</dbReference>
<evidence type="ECO:0000256" key="1">
    <source>
        <dbReference type="ARBA" id="ARBA00022679"/>
    </source>
</evidence>
<dbReference type="Proteomes" id="UP000788262">
    <property type="component" value="Unassembled WGS sequence"/>
</dbReference>
<dbReference type="PANTHER" id="PTHR43775:SF51">
    <property type="entry name" value="INACTIVE PHENOLPHTHIOCEROL SYNTHESIS POLYKETIDE SYNTHASE TYPE I PKS1-RELATED"/>
    <property type="match status" value="1"/>
</dbReference>
<dbReference type="GO" id="GO:0016746">
    <property type="term" value="F:acyltransferase activity"/>
    <property type="evidence" value="ECO:0007669"/>
    <property type="project" value="UniProtKB-KW"/>
</dbReference>
<keyword evidence="4" id="KW-0012">Acyltransferase</keyword>
<name>A0ABS2W1Z1_STRAS</name>
<keyword evidence="5" id="KW-1185">Reference proteome</keyword>
<gene>
    <name evidence="4" type="ORF">JS756_36370</name>
</gene>
<dbReference type="InterPro" id="IPR001227">
    <property type="entry name" value="Ac_transferase_dom_sf"/>
</dbReference>
<proteinExistence type="predicted"/>
<evidence type="ECO:0000313" key="5">
    <source>
        <dbReference type="Proteomes" id="UP000788262"/>
    </source>
</evidence>
<dbReference type="InterPro" id="IPR016035">
    <property type="entry name" value="Acyl_Trfase/lysoPLipase"/>
</dbReference>